<proteinExistence type="predicted"/>
<sequence>MPADLDQDVNRTVVQNYCKGAQGINDPEFLLFVDCLLNDVEDLCFAFTRCGQKTSRFCFGGSGGYGFGRNGMIVEVREHCPRQWRDEWTGSRPKRFFLKGILDHSQQSQGANRVEKVSVQLW</sequence>
<evidence type="ECO:0000313" key="1">
    <source>
        <dbReference type="EMBL" id="CAB4322788.1"/>
    </source>
</evidence>
<dbReference type="EMBL" id="CAEMXZ010000015">
    <property type="protein sequence ID" value="CAB4322788.1"/>
    <property type="molecule type" value="Genomic_DNA"/>
</dbReference>
<accession>A0A6J7J3P0</accession>
<protein>
    <submittedName>
        <fullName evidence="2">Unannotated protein</fullName>
    </submittedName>
</protein>
<dbReference type="EMBL" id="CAFBNC010000046">
    <property type="protein sequence ID" value="CAB4937501.1"/>
    <property type="molecule type" value="Genomic_DNA"/>
</dbReference>
<reference evidence="2" key="1">
    <citation type="submission" date="2020-05" db="EMBL/GenBank/DDBJ databases">
        <authorList>
            <person name="Chiriac C."/>
            <person name="Salcher M."/>
            <person name="Ghai R."/>
            <person name="Kavagutti S V."/>
        </authorList>
    </citation>
    <scope>NUCLEOTIDE SEQUENCE</scope>
</reference>
<organism evidence="2">
    <name type="scientific">freshwater metagenome</name>
    <dbReference type="NCBI Taxonomy" id="449393"/>
    <lineage>
        <taxon>unclassified sequences</taxon>
        <taxon>metagenomes</taxon>
        <taxon>ecological metagenomes</taxon>
    </lineage>
</organism>
<evidence type="ECO:0000313" key="2">
    <source>
        <dbReference type="EMBL" id="CAB4937501.1"/>
    </source>
</evidence>
<gene>
    <name evidence="1" type="ORF">UFOPK1392_00525</name>
    <name evidence="2" type="ORF">UFOPK3733_01067</name>
</gene>
<dbReference type="AlphaFoldDB" id="A0A6J7J3P0"/>
<name>A0A6J7J3P0_9ZZZZ</name>